<keyword evidence="3" id="KW-1185">Reference proteome</keyword>
<gene>
    <name evidence="2" type="ORF">NE237_032284</name>
</gene>
<evidence type="ECO:0000313" key="2">
    <source>
        <dbReference type="EMBL" id="KAJ4981447.1"/>
    </source>
</evidence>
<dbReference type="AlphaFoldDB" id="A0A9Q0R3B3"/>
<comment type="caution">
    <text evidence="2">The sequence shown here is derived from an EMBL/GenBank/DDBJ whole genome shotgun (WGS) entry which is preliminary data.</text>
</comment>
<evidence type="ECO:0000313" key="3">
    <source>
        <dbReference type="Proteomes" id="UP001141806"/>
    </source>
</evidence>
<dbReference type="OrthoDB" id="1706811at2759"/>
<proteinExistence type="predicted"/>
<dbReference type="EMBL" id="JAMYWD010000001">
    <property type="protein sequence ID" value="KAJ4981447.1"/>
    <property type="molecule type" value="Genomic_DNA"/>
</dbReference>
<accession>A0A9Q0R3B3</accession>
<reference evidence="2" key="1">
    <citation type="journal article" date="2023" name="Plant J.">
        <title>The genome of the king protea, Protea cynaroides.</title>
        <authorList>
            <person name="Chang J."/>
            <person name="Duong T.A."/>
            <person name="Schoeman C."/>
            <person name="Ma X."/>
            <person name="Roodt D."/>
            <person name="Barker N."/>
            <person name="Li Z."/>
            <person name="Van de Peer Y."/>
            <person name="Mizrachi E."/>
        </authorList>
    </citation>
    <scope>NUCLEOTIDE SEQUENCE</scope>
    <source>
        <tissue evidence="2">Young leaves</tissue>
    </source>
</reference>
<dbReference type="InterPro" id="IPR025724">
    <property type="entry name" value="GAG-pre-integrase_dom"/>
</dbReference>
<name>A0A9Q0R3B3_9MAGN</name>
<sequence length="183" mass="20401">MLKVDLMVKDLVGQDGHRAGNNLNHPTKVAPIVLEDLHVTIAAREIDQGYNVVFNGDGCEILRRENGNLTVPDKKVGRLFAFTMNVPSKKMNSNLNVVVLWHKRFGHCNLQRVKNISTKKLATGIPIITYNGKHICDACAFAKAPQHPFPSSNSLACFPLEVIHSNVWGPSPVDRKEFIPHEF</sequence>
<organism evidence="2 3">
    <name type="scientific">Protea cynaroides</name>
    <dbReference type="NCBI Taxonomy" id="273540"/>
    <lineage>
        <taxon>Eukaryota</taxon>
        <taxon>Viridiplantae</taxon>
        <taxon>Streptophyta</taxon>
        <taxon>Embryophyta</taxon>
        <taxon>Tracheophyta</taxon>
        <taxon>Spermatophyta</taxon>
        <taxon>Magnoliopsida</taxon>
        <taxon>Proteales</taxon>
        <taxon>Proteaceae</taxon>
        <taxon>Protea</taxon>
    </lineage>
</organism>
<protein>
    <recommendedName>
        <fullName evidence="1">GAG-pre-integrase domain-containing protein</fullName>
    </recommendedName>
</protein>
<evidence type="ECO:0000259" key="1">
    <source>
        <dbReference type="Pfam" id="PF13976"/>
    </source>
</evidence>
<feature type="domain" description="GAG-pre-integrase" evidence="1">
    <location>
        <begin position="79"/>
        <end position="143"/>
    </location>
</feature>
<dbReference type="Pfam" id="PF13976">
    <property type="entry name" value="gag_pre-integrs"/>
    <property type="match status" value="1"/>
</dbReference>
<dbReference type="Proteomes" id="UP001141806">
    <property type="component" value="Unassembled WGS sequence"/>
</dbReference>